<feature type="transmembrane region" description="Helical" evidence="7">
    <location>
        <begin position="323"/>
        <end position="345"/>
    </location>
</feature>
<keyword evidence="6 7" id="KW-0472">Membrane</keyword>
<evidence type="ECO:0000256" key="7">
    <source>
        <dbReference type="SAM" id="Phobius"/>
    </source>
</evidence>
<protein>
    <submittedName>
        <fullName evidence="9">CPA2 family monovalent cation:H+ antiporter-2</fullName>
    </submittedName>
</protein>
<comment type="similarity">
    <text evidence="2">Belongs to the monovalent cation:proton antiporter 2 (CPA2) transporter (TC 2.A.37) family.</text>
</comment>
<feature type="transmembrane region" description="Helical" evidence="7">
    <location>
        <begin position="54"/>
        <end position="75"/>
    </location>
</feature>
<keyword evidence="4 7" id="KW-0812">Transmembrane</keyword>
<evidence type="ECO:0000256" key="1">
    <source>
        <dbReference type="ARBA" id="ARBA00004141"/>
    </source>
</evidence>
<dbReference type="Proteomes" id="UP001184853">
    <property type="component" value="Unassembled WGS sequence"/>
</dbReference>
<dbReference type="Gene3D" id="1.20.1530.20">
    <property type="match status" value="1"/>
</dbReference>
<reference evidence="9 10" key="1">
    <citation type="submission" date="2023-07" db="EMBL/GenBank/DDBJ databases">
        <title>Sorghum-associated microbial communities from plants grown in Nebraska, USA.</title>
        <authorList>
            <person name="Schachtman D."/>
        </authorList>
    </citation>
    <scope>NUCLEOTIDE SEQUENCE [LARGE SCALE GENOMIC DNA]</scope>
    <source>
        <strain evidence="9 10">DS1709</strain>
    </source>
</reference>
<dbReference type="InterPro" id="IPR006153">
    <property type="entry name" value="Cation/H_exchanger_TM"/>
</dbReference>
<feature type="domain" description="Cation/H+ exchanger transmembrane" evidence="8">
    <location>
        <begin position="15"/>
        <end position="375"/>
    </location>
</feature>
<keyword evidence="5 7" id="KW-1133">Transmembrane helix</keyword>
<comment type="subcellular location">
    <subcellularLocation>
        <location evidence="1">Membrane</location>
        <topology evidence="1">Multi-pass membrane protein</topology>
    </subcellularLocation>
</comment>
<evidence type="ECO:0000313" key="10">
    <source>
        <dbReference type="Proteomes" id="UP001184853"/>
    </source>
</evidence>
<feature type="transmembrane region" description="Helical" evidence="7">
    <location>
        <begin position="266"/>
        <end position="288"/>
    </location>
</feature>
<feature type="transmembrane region" description="Helical" evidence="7">
    <location>
        <begin position="145"/>
        <end position="169"/>
    </location>
</feature>
<feature type="transmembrane region" description="Helical" evidence="7">
    <location>
        <begin position="294"/>
        <end position="316"/>
    </location>
</feature>
<feature type="transmembrane region" description="Helical" evidence="7">
    <location>
        <begin position="216"/>
        <end position="235"/>
    </location>
</feature>
<evidence type="ECO:0000256" key="3">
    <source>
        <dbReference type="ARBA" id="ARBA00022448"/>
    </source>
</evidence>
<dbReference type="EMBL" id="JAVDQS010000007">
    <property type="protein sequence ID" value="MDR6405817.1"/>
    <property type="molecule type" value="Genomic_DNA"/>
</dbReference>
<feature type="transmembrane region" description="Helical" evidence="7">
    <location>
        <begin position="29"/>
        <end position="48"/>
    </location>
</feature>
<dbReference type="RefSeq" id="WP_115979715.1">
    <property type="nucleotide sequence ID" value="NZ_JAVDQS010000007.1"/>
</dbReference>
<organism evidence="9 10">
    <name type="scientific">Chryseobacterium geocarposphaerae</name>
    <dbReference type="NCBI Taxonomy" id="1416776"/>
    <lineage>
        <taxon>Bacteria</taxon>
        <taxon>Pseudomonadati</taxon>
        <taxon>Bacteroidota</taxon>
        <taxon>Flavobacteriia</taxon>
        <taxon>Flavobacteriales</taxon>
        <taxon>Weeksellaceae</taxon>
        <taxon>Chryseobacterium group</taxon>
        <taxon>Chryseobacterium</taxon>
    </lineage>
</organism>
<evidence type="ECO:0000256" key="4">
    <source>
        <dbReference type="ARBA" id="ARBA00022692"/>
    </source>
</evidence>
<dbReference type="Pfam" id="PF00999">
    <property type="entry name" value="Na_H_Exchanger"/>
    <property type="match status" value="1"/>
</dbReference>
<evidence type="ECO:0000256" key="5">
    <source>
        <dbReference type="ARBA" id="ARBA00022989"/>
    </source>
</evidence>
<comment type="caution">
    <text evidence="9">The sequence shown here is derived from an EMBL/GenBank/DDBJ whole genome shotgun (WGS) entry which is preliminary data.</text>
</comment>
<evidence type="ECO:0000256" key="6">
    <source>
        <dbReference type="ARBA" id="ARBA00023136"/>
    </source>
</evidence>
<dbReference type="InterPro" id="IPR038770">
    <property type="entry name" value="Na+/solute_symporter_sf"/>
</dbReference>
<feature type="transmembrane region" description="Helical" evidence="7">
    <location>
        <begin position="113"/>
        <end position="133"/>
    </location>
</feature>
<gene>
    <name evidence="9" type="ORF">J2781_002751</name>
</gene>
<sequence>MNTLLWPICLLCFTTLGMMFLLKKLKQPYLIAYIIAGIVLGPSILKVFTKPDEIEIIGEIGILLMMFFLGTEINVPDNRSLLVKPVIAQGMKILLSIAFAFLVGNIIELSFKSIILIAILFVFNSTAVVSEFLRKHNTLKTAFGLTILNMLILQDLLLAPVLTLLKVWSGSGFDFWSIILPVIVCIVIFFVFKKIRNSREIKLWRFFRIIGNDHDLQVFMGLFICLGFGLFAEVIGLSSALGSFIAGILVGRINVFNWLERSLASFKVFFVTLFFVSIGLRIDISYLYSNYQLIFLGTLVVLMSNSLMSAIIFRLLKYNWKDSWYGGALLSQTGEFGILALSIAYKAGIIEYGLYKTGLGITCLSLLFSTIWVTVLKKII</sequence>
<evidence type="ECO:0000313" key="9">
    <source>
        <dbReference type="EMBL" id="MDR6405817.1"/>
    </source>
</evidence>
<evidence type="ECO:0000259" key="8">
    <source>
        <dbReference type="Pfam" id="PF00999"/>
    </source>
</evidence>
<name>A0ABU1LGG3_9FLAO</name>
<evidence type="ECO:0000256" key="2">
    <source>
        <dbReference type="ARBA" id="ARBA00005551"/>
    </source>
</evidence>
<feature type="transmembrane region" description="Helical" evidence="7">
    <location>
        <begin position="357"/>
        <end position="376"/>
    </location>
</feature>
<dbReference type="PANTHER" id="PTHR42751:SF3">
    <property type="entry name" value="SODIUM_GLUTAMATE SYMPORTER"/>
    <property type="match status" value="1"/>
</dbReference>
<dbReference type="PANTHER" id="PTHR42751">
    <property type="entry name" value="SODIUM/HYDROGEN EXCHANGER FAMILY/TRKA DOMAIN PROTEIN"/>
    <property type="match status" value="1"/>
</dbReference>
<accession>A0ABU1LGG3</accession>
<proteinExistence type="inferred from homology"/>
<keyword evidence="3" id="KW-0813">Transport</keyword>
<feature type="transmembrane region" description="Helical" evidence="7">
    <location>
        <begin position="175"/>
        <end position="195"/>
    </location>
</feature>
<feature type="transmembrane region" description="Helical" evidence="7">
    <location>
        <begin position="87"/>
        <end position="107"/>
    </location>
</feature>
<keyword evidence="10" id="KW-1185">Reference proteome</keyword>
<feature type="transmembrane region" description="Helical" evidence="7">
    <location>
        <begin position="5"/>
        <end position="22"/>
    </location>
</feature>